<evidence type="ECO:0000313" key="1">
    <source>
        <dbReference type="EMBL" id="KUG20314.1"/>
    </source>
</evidence>
<name>A0A0W8FHE9_9ZZZZ</name>
<comment type="caution">
    <text evidence="1">The sequence shown here is derived from an EMBL/GenBank/DDBJ whole genome shotgun (WGS) entry which is preliminary data.</text>
</comment>
<organism evidence="1">
    <name type="scientific">hydrocarbon metagenome</name>
    <dbReference type="NCBI Taxonomy" id="938273"/>
    <lineage>
        <taxon>unclassified sequences</taxon>
        <taxon>metagenomes</taxon>
        <taxon>ecological metagenomes</taxon>
    </lineage>
</organism>
<protein>
    <submittedName>
        <fullName evidence="1">Uncharacterized protein</fullName>
    </submittedName>
</protein>
<proteinExistence type="predicted"/>
<reference evidence="1" key="1">
    <citation type="journal article" date="2015" name="Proc. Natl. Acad. Sci. U.S.A.">
        <title>Networks of energetic and metabolic interactions define dynamics in microbial communities.</title>
        <authorList>
            <person name="Embree M."/>
            <person name="Liu J.K."/>
            <person name="Al-Bassam M.M."/>
            <person name="Zengler K."/>
        </authorList>
    </citation>
    <scope>NUCLEOTIDE SEQUENCE</scope>
</reference>
<dbReference type="EMBL" id="LNQE01001204">
    <property type="protein sequence ID" value="KUG20314.1"/>
    <property type="molecule type" value="Genomic_DNA"/>
</dbReference>
<sequence length="61" mass="7519">MVTLRLLAVDDVSFQLWTYNNPTNDIWVVFQDKYLFPEFLKHFYQTWGRDQTEMPYSESFF</sequence>
<gene>
    <name evidence="1" type="ORF">ASZ90_009945</name>
</gene>
<accession>A0A0W8FHE9</accession>
<dbReference type="AlphaFoldDB" id="A0A0W8FHE9"/>